<gene>
    <name evidence="4" type="ORF">GSOID_T00005087001</name>
</gene>
<dbReference type="InterPro" id="IPR012677">
    <property type="entry name" value="Nucleotide-bd_a/b_plait_sf"/>
</dbReference>
<evidence type="ECO:0000313" key="4">
    <source>
        <dbReference type="EMBL" id="CBY08513.1"/>
    </source>
</evidence>
<dbReference type="Gene3D" id="3.30.70.330">
    <property type="match status" value="1"/>
</dbReference>
<dbReference type="EMBL" id="FN653031">
    <property type="protein sequence ID" value="CBY08513.1"/>
    <property type="molecule type" value="Genomic_DNA"/>
</dbReference>
<sequence>MKSDMSESGSVCGIPLEHSIDQNNNQVPIATSTPIRNSPREELRTLFVSGLPQDVKEREFYLLFQGFSGFECAIVKQPVRNVKLPNNQPLGPVAFLTFASRKDAETAKDKFHGFALDPQVDNLVMKIEFAKANTKSRYRSRESSSLSPLSLSLGSDANHGVSAFPLFQDPFTMPPFAHCQPHNLGAHPLAIDAGAIWPFSYQDFSQFPMDAGLAPILLPSEHLVPIPVYEPRQVGRKTR</sequence>
<dbReference type="GO" id="GO:0003723">
    <property type="term" value="F:RNA binding"/>
    <property type="evidence" value="ECO:0007669"/>
    <property type="project" value="UniProtKB-UniRule"/>
</dbReference>
<dbReference type="SUPFAM" id="SSF54928">
    <property type="entry name" value="RNA-binding domain, RBD"/>
    <property type="match status" value="1"/>
</dbReference>
<name>E4X9Q1_OIKDI</name>
<dbReference type="InterPro" id="IPR035979">
    <property type="entry name" value="RBD_domain_sf"/>
</dbReference>
<protein>
    <recommendedName>
        <fullName evidence="3">RRM domain-containing protein</fullName>
    </recommendedName>
</protein>
<keyword evidence="5" id="KW-1185">Reference proteome</keyword>
<dbReference type="PROSITE" id="PS50102">
    <property type="entry name" value="RRM"/>
    <property type="match status" value="1"/>
</dbReference>
<proteinExistence type="predicted"/>
<dbReference type="InterPro" id="IPR000504">
    <property type="entry name" value="RRM_dom"/>
</dbReference>
<keyword evidence="1 2" id="KW-0694">RNA-binding</keyword>
<dbReference type="OrthoDB" id="431169at2759"/>
<organism evidence="4">
    <name type="scientific">Oikopleura dioica</name>
    <name type="common">Tunicate</name>
    <dbReference type="NCBI Taxonomy" id="34765"/>
    <lineage>
        <taxon>Eukaryota</taxon>
        <taxon>Metazoa</taxon>
        <taxon>Chordata</taxon>
        <taxon>Tunicata</taxon>
        <taxon>Appendicularia</taxon>
        <taxon>Copelata</taxon>
        <taxon>Oikopleuridae</taxon>
        <taxon>Oikopleura</taxon>
    </lineage>
</organism>
<dbReference type="Proteomes" id="UP000001307">
    <property type="component" value="Unassembled WGS sequence"/>
</dbReference>
<dbReference type="SMART" id="SM00360">
    <property type="entry name" value="RRM"/>
    <property type="match status" value="1"/>
</dbReference>
<evidence type="ECO:0000313" key="5">
    <source>
        <dbReference type="Proteomes" id="UP000001307"/>
    </source>
</evidence>
<dbReference type="AlphaFoldDB" id="E4X9Q1"/>
<evidence type="ECO:0000259" key="3">
    <source>
        <dbReference type="PROSITE" id="PS50102"/>
    </source>
</evidence>
<accession>E4X9Q1</accession>
<reference evidence="4" key="1">
    <citation type="journal article" date="2010" name="Science">
        <title>Plasticity of animal genome architecture unmasked by rapid evolution of a pelagic tunicate.</title>
        <authorList>
            <person name="Denoeud F."/>
            <person name="Henriet S."/>
            <person name="Mungpakdee S."/>
            <person name="Aury J.M."/>
            <person name="Da Silva C."/>
            <person name="Brinkmann H."/>
            <person name="Mikhaleva J."/>
            <person name="Olsen L.C."/>
            <person name="Jubin C."/>
            <person name="Canestro C."/>
            <person name="Bouquet J.M."/>
            <person name="Danks G."/>
            <person name="Poulain J."/>
            <person name="Campsteijn C."/>
            <person name="Adamski M."/>
            <person name="Cross I."/>
            <person name="Yadetie F."/>
            <person name="Muffato M."/>
            <person name="Louis A."/>
            <person name="Butcher S."/>
            <person name="Tsagkogeorga G."/>
            <person name="Konrad A."/>
            <person name="Singh S."/>
            <person name="Jensen M.F."/>
            <person name="Cong E.H."/>
            <person name="Eikeseth-Otteraa H."/>
            <person name="Noel B."/>
            <person name="Anthouard V."/>
            <person name="Porcel B.M."/>
            <person name="Kachouri-Lafond R."/>
            <person name="Nishino A."/>
            <person name="Ugolini M."/>
            <person name="Chourrout P."/>
            <person name="Nishida H."/>
            <person name="Aasland R."/>
            <person name="Huzurbazar S."/>
            <person name="Westhof E."/>
            <person name="Delsuc F."/>
            <person name="Lehrach H."/>
            <person name="Reinhardt R."/>
            <person name="Weissenbach J."/>
            <person name="Roy S.W."/>
            <person name="Artiguenave F."/>
            <person name="Postlethwait J.H."/>
            <person name="Manak J.R."/>
            <person name="Thompson E.M."/>
            <person name="Jaillon O."/>
            <person name="Du Pasquier L."/>
            <person name="Boudinot P."/>
            <person name="Liberles D.A."/>
            <person name="Volff J.N."/>
            <person name="Philippe H."/>
            <person name="Lenhard B."/>
            <person name="Roest Crollius H."/>
            <person name="Wincker P."/>
            <person name="Chourrout D."/>
        </authorList>
    </citation>
    <scope>NUCLEOTIDE SEQUENCE [LARGE SCALE GENOMIC DNA]</scope>
</reference>
<dbReference type="Pfam" id="PF00076">
    <property type="entry name" value="RRM_1"/>
    <property type="match status" value="1"/>
</dbReference>
<dbReference type="InParanoid" id="E4X9Q1"/>
<feature type="domain" description="RRM" evidence="3">
    <location>
        <begin position="44"/>
        <end position="132"/>
    </location>
</feature>
<evidence type="ECO:0000256" key="2">
    <source>
        <dbReference type="PROSITE-ProRule" id="PRU00176"/>
    </source>
</evidence>
<dbReference type="PANTHER" id="PTHR10501">
    <property type="entry name" value="U1 SMALL NUCLEAR RIBONUCLEOPROTEIN A/U2 SMALL NUCLEAR RIBONUCLEOPROTEIN B"/>
    <property type="match status" value="1"/>
</dbReference>
<evidence type="ECO:0000256" key="1">
    <source>
        <dbReference type="ARBA" id="ARBA00022884"/>
    </source>
</evidence>